<sequence>MQPDVRPDRRAGLLAWLITVTVGAGWQLATRFGVTTTLTPIDLALLRYAIPALALFPILMRDGFLAKDQPLWILALIVIGGGLPFGLLGMVGAQFAPASHMGALLPGSMPIFVTLLSKVFLGERFGRGRVVGLGIIVLGVACVVGTTLFGTVGGPNVLLGDALFISAGVFWAIYTVAYRKSGLDPWHGAALICFWSSILVLPIWIVSPSAALLDAPLPDIALQVAAQGILAGLIGLAAYGVAIRHLGASVAAVSGAVVPALTALGGYVLLGEPLSWLTAVGVICVAVGIWAYAGSPGLSLLSRRKTRPGGS</sequence>
<dbReference type="InterPro" id="IPR000620">
    <property type="entry name" value="EamA_dom"/>
</dbReference>
<gene>
    <name evidence="8" type="ORF">SAMN05443551_3224</name>
</gene>
<feature type="transmembrane region" description="Helical" evidence="6">
    <location>
        <begin position="12"/>
        <end position="29"/>
    </location>
</feature>
<evidence type="ECO:0000256" key="2">
    <source>
        <dbReference type="ARBA" id="ARBA00007362"/>
    </source>
</evidence>
<protein>
    <submittedName>
        <fullName evidence="8">EamA-like transporter family protein</fullName>
    </submittedName>
</protein>
<feature type="transmembrane region" description="Helical" evidence="6">
    <location>
        <begin position="158"/>
        <end position="177"/>
    </location>
</feature>
<evidence type="ECO:0000256" key="1">
    <source>
        <dbReference type="ARBA" id="ARBA00004141"/>
    </source>
</evidence>
<dbReference type="EMBL" id="FQXC01000004">
    <property type="protein sequence ID" value="SHH81868.1"/>
    <property type="molecule type" value="Genomic_DNA"/>
</dbReference>
<dbReference type="GO" id="GO:0016020">
    <property type="term" value="C:membrane"/>
    <property type="evidence" value="ECO:0007669"/>
    <property type="project" value="UniProtKB-SubCell"/>
</dbReference>
<feature type="transmembrane region" description="Helical" evidence="6">
    <location>
        <begin position="276"/>
        <end position="301"/>
    </location>
</feature>
<feature type="transmembrane region" description="Helical" evidence="6">
    <location>
        <begin position="250"/>
        <end position="270"/>
    </location>
</feature>
<comment type="subcellular location">
    <subcellularLocation>
        <location evidence="1">Membrane</location>
        <topology evidence="1">Multi-pass membrane protein</topology>
    </subcellularLocation>
</comment>
<dbReference type="RefSeq" id="WP_178346913.1">
    <property type="nucleotide sequence ID" value="NZ_FQXC01000004.1"/>
</dbReference>
<evidence type="ECO:0000256" key="3">
    <source>
        <dbReference type="ARBA" id="ARBA00022692"/>
    </source>
</evidence>
<dbReference type="PANTHER" id="PTHR32322:SF2">
    <property type="entry name" value="EAMA DOMAIN-CONTAINING PROTEIN"/>
    <property type="match status" value="1"/>
</dbReference>
<feature type="transmembrane region" description="Helical" evidence="6">
    <location>
        <begin position="101"/>
        <end position="121"/>
    </location>
</feature>
<dbReference type="Gene3D" id="1.10.3730.20">
    <property type="match status" value="1"/>
</dbReference>
<dbReference type="InterPro" id="IPR037185">
    <property type="entry name" value="EmrE-like"/>
</dbReference>
<feature type="transmembrane region" description="Helical" evidence="6">
    <location>
        <begin position="71"/>
        <end position="95"/>
    </location>
</feature>
<feature type="transmembrane region" description="Helical" evidence="6">
    <location>
        <begin position="189"/>
        <end position="208"/>
    </location>
</feature>
<feature type="transmembrane region" description="Helical" evidence="6">
    <location>
        <begin position="130"/>
        <end position="152"/>
    </location>
</feature>
<keyword evidence="4 6" id="KW-1133">Transmembrane helix</keyword>
<evidence type="ECO:0000259" key="7">
    <source>
        <dbReference type="Pfam" id="PF00892"/>
    </source>
</evidence>
<dbReference type="AlphaFoldDB" id="A0A1M5W339"/>
<reference evidence="8 9" key="1">
    <citation type="submission" date="2016-11" db="EMBL/GenBank/DDBJ databases">
        <authorList>
            <person name="Jaros S."/>
            <person name="Januszkiewicz K."/>
            <person name="Wedrychowicz H."/>
        </authorList>
    </citation>
    <scope>NUCLEOTIDE SEQUENCE [LARGE SCALE GENOMIC DNA]</scope>
    <source>
        <strain evidence="8 9">DSM 29431</strain>
    </source>
</reference>
<proteinExistence type="inferred from homology"/>
<dbReference type="SUPFAM" id="SSF103481">
    <property type="entry name" value="Multidrug resistance efflux transporter EmrE"/>
    <property type="match status" value="2"/>
</dbReference>
<keyword evidence="9" id="KW-1185">Reference proteome</keyword>
<feature type="domain" description="EamA" evidence="7">
    <location>
        <begin position="12"/>
        <end position="144"/>
    </location>
</feature>
<name>A0A1M5W339_9RHOB</name>
<feature type="transmembrane region" description="Helical" evidence="6">
    <location>
        <begin position="41"/>
        <end position="59"/>
    </location>
</feature>
<organism evidence="8 9">
    <name type="scientific">Marivita hallyeonensis</name>
    <dbReference type="NCBI Taxonomy" id="996342"/>
    <lineage>
        <taxon>Bacteria</taxon>
        <taxon>Pseudomonadati</taxon>
        <taxon>Pseudomonadota</taxon>
        <taxon>Alphaproteobacteria</taxon>
        <taxon>Rhodobacterales</taxon>
        <taxon>Roseobacteraceae</taxon>
        <taxon>Marivita</taxon>
    </lineage>
</organism>
<dbReference type="Pfam" id="PF00892">
    <property type="entry name" value="EamA"/>
    <property type="match status" value="2"/>
</dbReference>
<evidence type="ECO:0000313" key="8">
    <source>
        <dbReference type="EMBL" id="SHH81868.1"/>
    </source>
</evidence>
<keyword evidence="3 6" id="KW-0812">Transmembrane</keyword>
<keyword evidence="5 6" id="KW-0472">Membrane</keyword>
<feature type="transmembrane region" description="Helical" evidence="6">
    <location>
        <begin position="220"/>
        <end position="243"/>
    </location>
</feature>
<evidence type="ECO:0000256" key="4">
    <source>
        <dbReference type="ARBA" id="ARBA00022989"/>
    </source>
</evidence>
<dbReference type="PANTHER" id="PTHR32322">
    <property type="entry name" value="INNER MEMBRANE TRANSPORTER"/>
    <property type="match status" value="1"/>
</dbReference>
<evidence type="ECO:0000313" key="9">
    <source>
        <dbReference type="Proteomes" id="UP000184221"/>
    </source>
</evidence>
<evidence type="ECO:0000256" key="5">
    <source>
        <dbReference type="ARBA" id="ARBA00023136"/>
    </source>
</evidence>
<feature type="domain" description="EamA" evidence="7">
    <location>
        <begin position="159"/>
        <end position="290"/>
    </location>
</feature>
<dbReference type="InterPro" id="IPR050638">
    <property type="entry name" value="AA-Vitamin_Transporters"/>
</dbReference>
<dbReference type="STRING" id="996342.SAMN05443551_3224"/>
<comment type="similarity">
    <text evidence="2">Belongs to the EamA transporter family.</text>
</comment>
<accession>A0A1M5W339</accession>
<dbReference type="Proteomes" id="UP000184221">
    <property type="component" value="Unassembled WGS sequence"/>
</dbReference>
<evidence type="ECO:0000256" key="6">
    <source>
        <dbReference type="SAM" id="Phobius"/>
    </source>
</evidence>